<keyword evidence="2" id="KW-1185">Reference proteome</keyword>
<evidence type="ECO:0000313" key="1">
    <source>
        <dbReference type="EMBL" id="VDK42915.1"/>
    </source>
</evidence>
<evidence type="ECO:0000313" key="2">
    <source>
        <dbReference type="Proteomes" id="UP000282613"/>
    </source>
</evidence>
<reference evidence="3" key="1">
    <citation type="submission" date="2017-02" db="UniProtKB">
        <authorList>
            <consortium name="WormBaseParasite"/>
        </authorList>
    </citation>
    <scope>IDENTIFICATION</scope>
</reference>
<proteinExistence type="predicted"/>
<organism evidence="3">
    <name type="scientific">Taenia asiatica</name>
    <name type="common">Asian tapeworm</name>
    <dbReference type="NCBI Taxonomy" id="60517"/>
    <lineage>
        <taxon>Eukaryota</taxon>
        <taxon>Metazoa</taxon>
        <taxon>Spiralia</taxon>
        <taxon>Lophotrochozoa</taxon>
        <taxon>Platyhelminthes</taxon>
        <taxon>Cestoda</taxon>
        <taxon>Eucestoda</taxon>
        <taxon>Cyclophyllidea</taxon>
        <taxon>Taeniidae</taxon>
        <taxon>Taenia</taxon>
    </lineage>
</organism>
<reference evidence="1 2" key="2">
    <citation type="submission" date="2018-11" db="EMBL/GenBank/DDBJ databases">
        <authorList>
            <consortium name="Pathogen Informatics"/>
        </authorList>
    </citation>
    <scope>NUCLEOTIDE SEQUENCE [LARGE SCALE GENOMIC DNA]</scope>
</reference>
<dbReference type="WBParaSite" id="TASK_0000934201-mRNA-1">
    <property type="protein sequence ID" value="TASK_0000934201-mRNA-1"/>
    <property type="gene ID" value="TASK_0000934201"/>
</dbReference>
<sequence length="156" mass="17412">MIASFTEEANLTKAQVEVAACTKFLLPDDLQEAHEKISKVTNAGFNVAACTHRHSFCFAPLIGIVKDTSILQLPVKQILFVYEPVKNTQIESVQQNQSTTKRQLTVFSQKSGGTQPKSEEVRVHFESFLSPAIYANVSASKRRTYITVRVLSFFSI</sequence>
<dbReference type="AlphaFoldDB" id="A0A0R3WET1"/>
<dbReference type="Proteomes" id="UP000282613">
    <property type="component" value="Unassembled WGS sequence"/>
</dbReference>
<name>A0A0R3WET1_TAEAS</name>
<dbReference type="EMBL" id="UYRS01019106">
    <property type="protein sequence ID" value="VDK42915.1"/>
    <property type="molecule type" value="Genomic_DNA"/>
</dbReference>
<evidence type="ECO:0000313" key="3">
    <source>
        <dbReference type="WBParaSite" id="TASK_0000934201-mRNA-1"/>
    </source>
</evidence>
<protein>
    <submittedName>
        <fullName evidence="3">BURP domain-containing protein</fullName>
    </submittedName>
</protein>
<accession>A0A0R3WET1</accession>
<gene>
    <name evidence="1" type="ORF">TASK_LOCUS9343</name>
</gene>
<dbReference type="OrthoDB" id="5984265at2759"/>